<evidence type="ECO:0000313" key="3">
    <source>
        <dbReference type="EMBL" id="ETN73844.1"/>
    </source>
</evidence>
<dbReference type="GO" id="GO:0008017">
    <property type="term" value="F:microtubule binding"/>
    <property type="evidence" value="ECO:0007669"/>
    <property type="project" value="TreeGrafter"/>
</dbReference>
<dbReference type="Proteomes" id="UP000053676">
    <property type="component" value="Unassembled WGS sequence"/>
</dbReference>
<evidence type="ECO:0000256" key="1">
    <source>
        <dbReference type="SAM" id="Coils"/>
    </source>
</evidence>
<dbReference type="EMBL" id="KI660409">
    <property type="protein sequence ID" value="ETN73844.1"/>
    <property type="molecule type" value="Genomic_DNA"/>
</dbReference>
<accession>W2SVT3</accession>
<name>W2SVT3_NECAM</name>
<feature type="region of interest" description="Disordered" evidence="2">
    <location>
        <begin position="979"/>
        <end position="998"/>
    </location>
</feature>
<feature type="coiled-coil region" evidence="1">
    <location>
        <begin position="344"/>
        <end position="413"/>
    </location>
</feature>
<dbReference type="OrthoDB" id="10254988at2759"/>
<dbReference type="AlphaFoldDB" id="W2SVT3"/>
<dbReference type="GO" id="GO:0051959">
    <property type="term" value="F:dynein light intermediate chain binding"/>
    <property type="evidence" value="ECO:0007669"/>
    <property type="project" value="TreeGrafter"/>
</dbReference>
<evidence type="ECO:0008006" key="5">
    <source>
        <dbReference type="Google" id="ProtNLM"/>
    </source>
</evidence>
<dbReference type="OMA" id="HRNSFQG"/>
<feature type="region of interest" description="Disordered" evidence="2">
    <location>
        <begin position="1006"/>
        <end position="1070"/>
    </location>
</feature>
<sequence length="1120" mass="128076">LENRKLRAHLDSTENSTVSSAELDQLKIELEDRDRQVSERRSENEVMQRQMQTLEVTISQLNQEIAETNADREKLRTERDESVMSLIDARKKFAQFQTEFGRKFEQEAQTKVMEMEAELQELRRKLNSAEEERRQTEKQLHRVCDEQKSLRVTVDELREEKANAETQSATNERARRSAETERNSLKVRIEALDVECEELRERARCAEDAKRRMEASERRLAELQTHVGDLEAENRTLQQQVMEMEAELQELRRKLNSAEEERRQTEKQLHRVCDEQKSLRVTVDELREEKANAETQSATNERARRSAETERNSLKVPNTYSCVSPGNCVLKTNLTNFPWIQVRIEALDVECEELRERARCAEDAKRRMEASERRLAELQTHVGDLEAENRTLQQQMELELQKTQRLREDLVSEKSKGAELVSRLRSVCAAVALNGGKIEVEMDDHQLIDSIDDVIMGALKAAKREADALRLQQHTQIAELNDLKSDIEKLRRSESASLVESDDRVRELSKENVTLKEQVFLVQEKVRELQVEIAAKNSEIATAKRGIEELNRNAGAGLVTPVIDDRLFVSVTVAASHITTAASASNTELARLQVSLRNLQLQEELLREDNAQLRVQIDLAEKSRQIAKKDADSLAAMHQALLTDHDRLQNLHDLLTQDYERARLENVDMKAKLKSQRPISAGHSRELEEMRMALEQERTEKDRQLRSYADLHNEHGALKREIDQIRKENDCLSRNCDNLSSEMRKLKLAEQAQRATVKDLMTTVEEQTKNIQAKEIEIAKLHNTIELLTKVNRVYEEESKNLGRQVETLLHYNRELQEKALSEKNVAHLEQKQFQERLSALQRHKEKLEEKIMDQYRSMESKKVVDRQKQPLVKRAAKALISRRRPSIPSGGSTTEDSSVYSADEGSPPLTNGIEDFDPFPPTCSSSEDHDRISPPRNEPTLTGQDPLHDDFVRFRGGSVGSSLRDYSPRRDTLLSQINYNGPERSADGPMLSALPPRAPIRNTMATASLRTRPPPPPYTAGNGRQKPPPYPGRNAPNSASNCSTPLPSSFVPQSASTPKSDKGSPVKECELPVVAEGEKRTFVREKEERLDKAMSIYENVSQAEVRANESTVWYEYGCV</sequence>
<dbReference type="GO" id="GO:0005815">
    <property type="term" value="C:microtubule organizing center"/>
    <property type="evidence" value="ECO:0007669"/>
    <property type="project" value="TreeGrafter"/>
</dbReference>
<feature type="coiled-coil region" evidence="1">
    <location>
        <begin position="498"/>
        <end position="553"/>
    </location>
</feature>
<feature type="compositionally biased region" description="Basic and acidic residues" evidence="2">
    <location>
        <begin position="1060"/>
        <end position="1070"/>
    </location>
</feature>
<feature type="non-terminal residue" evidence="3">
    <location>
        <position position="1"/>
    </location>
</feature>
<feature type="region of interest" description="Disordered" evidence="2">
    <location>
        <begin position="158"/>
        <end position="181"/>
    </location>
</feature>
<feature type="coiled-coil region" evidence="1">
    <location>
        <begin position="582"/>
        <end position="858"/>
    </location>
</feature>
<dbReference type="GO" id="GO:0031122">
    <property type="term" value="P:cytoplasmic microtubule organization"/>
    <property type="evidence" value="ECO:0007669"/>
    <property type="project" value="TreeGrafter"/>
</dbReference>
<keyword evidence="4" id="KW-1185">Reference proteome</keyword>
<feature type="compositionally biased region" description="Polar residues" evidence="2">
    <location>
        <begin position="1036"/>
        <end position="1059"/>
    </location>
</feature>
<evidence type="ECO:0000313" key="4">
    <source>
        <dbReference type="Proteomes" id="UP000053676"/>
    </source>
</evidence>
<feature type="coiled-coil region" evidence="1">
    <location>
        <begin position="44"/>
        <end position="78"/>
    </location>
</feature>
<feature type="region of interest" description="Disordered" evidence="2">
    <location>
        <begin position="287"/>
        <end position="312"/>
    </location>
</feature>
<proteinExistence type="predicted"/>
<feature type="compositionally biased region" description="Basic and acidic residues" evidence="2">
    <location>
        <begin position="172"/>
        <end position="181"/>
    </location>
</feature>
<dbReference type="SUPFAM" id="SSF57997">
    <property type="entry name" value="Tropomyosin"/>
    <property type="match status" value="1"/>
</dbReference>
<keyword evidence="1" id="KW-0175">Coiled coil</keyword>
<protein>
    <recommendedName>
        <fullName evidence="5">M protein repeat protein</fullName>
    </recommendedName>
</protein>
<gene>
    <name evidence="3" type="ORF">NECAME_04237</name>
</gene>
<reference evidence="4" key="1">
    <citation type="journal article" date="2014" name="Nat. Genet.">
        <title>Genome of the human hookworm Necator americanus.</title>
        <authorList>
            <person name="Tang Y.T."/>
            <person name="Gao X."/>
            <person name="Rosa B.A."/>
            <person name="Abubucker S."/>
            <person name="Hallsworth-Pepin K."/>
            <person name="Martin J."/>
            <person name="Tyagi R."/>
            <person name="Heizer E."/>
            <person name="Zhang X."/>
            <person name="Bhonagiri-Palsikar V."/>
            <person name="Minx P."/>
            <person name="Warren W.C."/>
            <person name="Wang Q."/>
            <person name="Zhan B."/>
            <person name="Hotez P.J."/>
            <person name="Sternberg P.W."/>
            <person name="Dougall A."/>
            <person name="Gaze S.T."/>
            <person name="Mulvenna J."/>
            <person name="Sotillo J."/>
            <person name="Ranganathan S."/>
            <person name="Rabelo E.M."/>
            <person name="Wilson R.K."/>
            <person name="Felgner P.L."/>
            <person name="Bethony J."/>
            <person name="Hawdon J.M."/>
            <person name="Gasser R.B."/>
            <person name="Loukas A."/>
            <person name="Mitreva M."/>
        </authorList>
    </citation>
    <scope>NUCLEOTIDE SEQUENCE [LARGE SCALE GENOMIC DNA]</scope>
</reference>
<evidence type="ECO:0000256" key="2">
    <source>
        <dbReference type="SAM" id="MobiDB-lite"/>
    </source>
</evidence>
<dbReference type="GO" id="GO:0030705">
    <property type="term" value="P:cytoskeleton-dependent intracellular transport"/>
    <property type="evidence" value="ECO:0007669"/>
    <property type="project" value="TreeGrafter"/>
</dbReference>
<dbReference type="KEGG" id="nai:NECAME_04237"/>
<feature type="region of interest" description="Disordered" evidence="2">
    <location>
        <begin position="878"/>
        <end position="968"/>
    </location>
</feature>
<dbReference type="PANTHER" id="PTHR18947">
    <property type="entry name" value="HOOK PROTEINS"/>
    <property type="match status" value="1"/>
</dbReference>
<organism evidence="3 4">
    <name type="scientific">Necator americanus</name>
    <name type="common">Human hookworm</name>
    <dbReference type="NCBI Taxonomy" id="51031"/>
    <lineage>
        <taxon>Eukaryota</taxon>
        <taxon>Metazoa</taxon>
        <taxon>Ecdysozoa</taxon>
        <taxon>Nematoda</taxon>
        <taxon>Chromadorea</taxon>
        <taxon>Rhabditida</taxon>
        <taxon>Rhabditina</taxon>
        <taxon>Rhabditomorpha</taxon>
        <taxon>Strongyloidea</taxon>
        <taxon>Ancylostomatidae</taxon>
        <taxon>Bunostominae</taxon>
        <taxon>Necator</taxon>
    </lineage>
</organism>
<dbReference type="PANTHER" id="PTHR18947:SF28">
    <property type="entry name" value="GIRDIN, ISOFORM A"/>
    <property type="match status" value="1"/>
</dbReference>
<dbReference type="GO" id="GO:0005737">
    <property type="term" value="C:cytoplasm"/>
    <property type="evidence" value="ECO:0007669"/>
    <property type="project" value="TreeGrafter"/>
</dbReference>
<feature type="compositionally biased region" description="Basic and acidic residues" evidence="2">
    <location>
        <begin position="301"/>
        <end position="312"/>
    </location>
</feature>